<feature type="repeat" description="ANK" evidence="13">
    <location>
        <begin position="76"/>
        <end position="108"/>
    </location>
</feature>
<feature type="repeat" description="ANK" evidence="13">
    <location>
        <begin position="235"/>
        <end position="267"/>
    </location>
</feature>
<dbReference type="Proteomes" id="UP000515164">
    <property type="component" value="Unplaced"/>
</dbReference>
<gene>
    <name evidence="17" type="primary">LOC117204474</name>
</gene>
<dbReference type="PANTHER" id="PTHR24179">
    <property type="entry name" value="PROTEIN PHOSPHATASE 1 REGULATORY SUBUNIT 12"/>
    <property type="match status" value="1"/>
</dbReference>
<accession>A0A6P8M584</accession>
<keyword evidence="5" id="KW-0677">Repeat</keyword>
<dbReference type="AlphaFoldDB" id="A0A6P8M584"/>
<dbReference type="Gene3D" id="1.25.40.20">
    <property type="entry name" value="Ankyrin repeat-containing domain"/>
    <property type="match status" value="2"/>
</dbReference>
<evidence type="ECO:0000256" key="12">
    <source>
        <dbReference type="ARBA" id="ARBA00083252"/>
    </source>
</evidence>
<feature type="region of interest" description="Disordered" evidence="14">
    <location>
        <begin position="852"/>
        <end position="871"/>
    </location>
</feature>
<dbReference type="CTD" id="49070"/>
<dbReference type="InterPro" id="IPR002110">
    <property type="entry name" value="Ankyrin_rpt"/>
</dbReference>
<reference evidence="17" key="1">
    <citation type="submission" date="2025-08" db="UniProtKB">
        <authorList>
            <consortium name="RefSeq"/>
        </authorList>
    </citation>
    <scope>IDENTIFICATION</scope>
    <source>
        <tissue evidence="17">Muscle</tissue>
    </source>
</reference>
<feature type="region of interest" description="Disordered" evidence="14">
    <location>
        <begin position="344"/>
        <end position="404"/>
    </location>
</feature>
<sequence length="948" mass="105623">MSLESRSSSALFKRAEQLKRWEQSETNREPTQPRQVARKIKFSADCVFLAACAAGDKEEVVRLLQKGADINTGNVDGLTALHQACINDDLDMVEFLVEKGADINCGDNEGWTPLHATASCGFISIAKYLIEKGCNLAAVNYDGQLALDIAESVEMEDMLQQHISKAGIDCDQARSEEERSMLNDARAWQSGAAGKDSIHPKSGATALHVAAAKGYIDVMEILLQARCDVNAQDFDGWTPLHAAAHWGQLEACELLVKNFCNMDIKNYADQTAFDIADSSILSALEELKAKQQLLMKDHPQIINKKQPTIPKKRVSTNNENTITMQESVETFEEETPNKVKKVELEIQSDKEDSSTGTNSDVEKKNRANREETAPRNISPPIDANKVPNQAPIMPPKQQTDNEEGVIPSWRRSGSFRNRVQNTEATLSSRLEDKDKTIKSPTMSNKLNTEPDVVLTRTHSFETDEKFYEQYLALRARIKAFSCPTLHCCNAATPTHTNTTTRSASLRETHRRKEAKLNLELSRLPQGSNTLSPTTTSKTIVSSTLPTTTATATTATTITTTTSPIPTNQIRRSFVPPVRDEESETQRKAHAKRVRETRRSTQGVTLDEIKSAEQLVKKKQQNNEIPSTISSTQPATTTSNTASITATITTATPTTVISNKPSEELNLPERRPSWRLKVDNGSKFQLEDANNRATTLSNTDTTTAYMRRPSAGTSVPRPSSAPVETIATSSAETTVTLPLRRSLKQPEDKEQDKENDSRNAQATQAVIQRRRRPKRRSTGVVHVDMDEIDPEKQDLTAGGDYDESKINHNESGNDRTGRSNRLGSISSLSSEAPSMSVRLKSTTSENGELDYKKLYEESQAENERLKEKLRRSDEQLKEARNLLDKAQSAQNKTVLSETEKRERRAMERKLSEMEEELKQLQKLKAENERLKAENRALTRVVSKLTNTTK</sequence>
<dbReference type="GO" id="GO:0005856">
    <property type="term" value="C:cytoskeleton"/>
    <property type="evidence" value="ECO:0007669"/>
    <property type="project" value="UniProtKB-SubCell"/>
</dbReference>
<evidence type="ECO:0000259" key="15">
    <source>
        <dbReference type="Pfam" id="PF15898"/>
    </source>
</evidence>
<dbReference type="PIRSF" id="PIRSF038141">
    <property type="entry name" value="PP1_12ABC_vert"/>
    <property type="match status" value="1"/>
</dbReference>
<evidence type="ECO:0000256" key="9">
    <source>
        <dbReference type="ARBA" id="ARBA00059024"/>
    </source>
</evidence>
<feature type="domain" description="cGMP-dependent protein kinase interacting" evidence="15">
    <location>
        <begin position="849"/>
        <end position="944"/>
    </location>
</feature>
<organism evidence="16 17">
    <name type="scientific">Bombus bifarius</name>
    <dbReference type="NCBI Taxonomy" id="103933"/>
    <lineage>
        <taxon>Eukaryota</taxon>
        <taxon>Metazoa</taxon>
        <taxon>Ecdysozoa</taxon>
        <taxon>Arthropoda</taxon>
        <taxon>Hexapoda</taxon>
        <taxon>Insecta</taxon>
        <taxon>Pterygota</taxon>
        <taxon>Neoptera</taxon>
        <taxon>Endopterygota</taxon>
        <taxon>Hymenoptera</taxon>
        <taxon>Apocrita</taxon>
        <taxon>Aculeata</taxon>
        <taxon>Apoidea</taxon>
        <taxon>Anthophila</taxon>
        <taxon>Apidae</taxon>
        <taxon>Bombus</taxon>
        <taxon>Pyrobombus</taxon>
    </lineage>
</organism>
<keyword evidence="6 13" id="KW-0040">ANK repeat</keyword>
<feature type="region of interest" description="Disordered" evidence="14">
    <location>
        <begin position="685"/>
        <end position="843"/>
    </location>
</feature>
<dbReference type="PROSITE" id="PS50088">
    <property type="entry name" value="ANK_REPEAT"/>
    <property type="match status" value="4"/>
</dbReference>
<feature type="compositionally biased region" description="Polar residues" evidence="14">
    <location>
        <begin position="725"/>
        <end position="735"/>
    </location>
</feature>
<keyword evidence="3" id="KW-0963">Cytoplasm</keyword>
<evidence type="ECO:0000256" key="10">
    <source>
        <dbReference type="ARBA" id="ARBA00065548"/>
    </source>
</evidence>
<dbReference type="SUPFAM" id="SSF48403">
    <property type="entry name" value="Ankyrin repeat"/>
    <property type="match status" value="1"/>
</dbReference>
<keyword evidence="7" id="KW-0206">Cytoskeleton</keyword>
<dbReference type="GO" id="GO:0005737">
    <property type="term" value="C:cytoplasm"/>
    <property type="evidence" value="ECO:0007669"/>
    <property type="project" value="TreeGrafter"/>
</dbReference>
<evidence type="ECO:0000256" key="8">
    <source>
        <dbReference type="ARBA" id="ARBA00038386"/>
    </source>
</evidence>
<dbReference type="GO" id="GO:0019901">
    <property type="term" value="F:protein kinase binding"/>
    <property type="evidence" value="ECO:0007669"/>
    <property type="project" value="InterPro"/>
</dbReference>
<dbReference type="InterPro" id="IPR036770">
    <property type="entry name" value="Ankyrin_rpt-contain_sf"/>
</dbReference>
<dbReference type="PROSITE" id="PS50297">
    <property type="entry name" value="ANK_REP_REGION"/>
    <property type="match status" value="4"/>
</dbReference>
<dbReference type="RefSeq" id="XP_033297795.1">
    <property type="nucleotide sequence ID" value="XM_033441904.1"/>
</dbReference>
<keyword evidence="2" id="KW-0217">Developmental protein</keyword>
<comment type="similarity">
    <text evidence="8">Belongs to the NRARP family.</text>
</comment>
<evidence type="ECO:0000256" key="7">
    <source>
        <dbReference type="ARBA" id="ARBA00023212"/>
    </source>
</evidence>
<feature type="region of interest" description="Disordered" evidence="14">
    <location>
        <begin position="575"/>
        <end position="602"/>
    </location>
</feature>
<comment type="function">
    <text evidence="9">Regulates myosin phosphatase activity. Augments Ca(2+) sensitivity of the contractile apparatus.</text>
</comment>
<feature type="repeat" description="ANK" evidence="13">
    <location>
        <begin position="109"/>
        <end position="141"/>
    </location>
</feature>
<dbReference type="PANTHER" id="PTHR24179:SF21">
    <property type="entry name" value="MYOSIN BINDING SUBUNIT, ISOFORM O"/>
    <property type="match status" value="1"/>
</dbReference>
<dbReference type="GO" id="GO:0019208">
    <property type="term" value="F:phosphatase regulator activity"/>
    <property type="evidence" value="ECO:0007669"/>
    <property type="project" value="InterPro"/>
</dbReference>
<evidence type="ECO:0000256" key="6">
    <source>
        <dbReference type="ARBA" id="ARBA00023043"/>
    </source>
</evidence>
<feature type="compositionally biased region" description="Basic residues" evidence="14">
    <location>
        <begin position="767"/>
        <end position="776"/>
    </location>
</feature>
<dbReference type="Pfam" id="PF12796">
    <property type="entry name" value="Ank_2"/>
    <property type="match status" value="2"/>
</dbReference>
<dbReference type="GeneID" id="117204474"/>
<keyword evidence="4" id="KW-0597">Phosphoprotein</keyword>
<evidence type="ECO:0000256" key="5">
    <source>
        <dbReference type="ARBA" id="ARBA00022737"/>
    </source>
</evidence>
<dbReference type="CDD" id="cd21930">
    <property type="entry name" value="IPD_PPP1R12"/>
    <property type="match status" value="1"/>
</dbReference>
<dbReference type="FunFam" id="1.25.40.20:FF:000007">
    <property type="entry name" value="Phosphatase 1 regulatory subunit 12A"/>
    <property type="match status" value="1"/>
</dbReference>
<evidence type="ECO:0000256" key="2">
    <source>
        <dbReference type="ARBA" id="ARBA00022473"/>
    </source>
</evidence>
<keyword evidence="16" id="KW-1185">Reference proteome</keyword>
<proteinExistence type="inferred from homology"/>
<dbReference type="InterPro" id="IPR031775">
    <property type="entry name" value="PRKG1_interact"/>
</dbReference>
<feature type="compositionally biased region" description="Basic and acidic residues" evidence="14">
    <location>
        <begin position="344"/>
        <end position="353"/>
    </location>
</feature>
<dbReference type="FunFam" id="1.25.40.20:FF:000004">
    <property type="entry name" value="Phosphatase 1 regulatory subunit 12A"/>
    <property type="match status" value="1"/>
</dbReference>
<dbReference type="Pfam" id="PF15898">
    <property type="entry name" value="PRKG1_interact"/>
    <property type="match status" value="1"/>
</dbReference>
<evidence type="ECO:0000256" key="13">
    <source>
        <dbReference type="PROSITE-ProRule" id="PRU00023"/>
    </source>
</evidence>
<feature type="compositionally biased region" description="Low complexity" evidence="14">
    <location>
        <begin position="693"/>
        <end position="702"/>
    </location>
</feature>
<comment type="subunit">
    <text evidence="10">PP1 comprises a catalytic subunit, PPP1CA, PPP1CB or PPP1CC, and one or several targeting or regulatory subunits. PPP1R12B mediates binding to myosin. Isoform 3 and isoform 4 bind PPP1R12A, but not isoform 1 of PPP1R12B itself. Binds IL16.</text>
</comment>
<feature type="repeat" description="ANK" evidence="13">
    <location>
        <begin position="202"/>
        <end position="234"/>
    </location>
</feature>
<protein>
    <recommendedName>
        <fullName evidence="11">Protein phosphatase 1 regulatory subunit 12B</fullName>
    </recommendedName>
    <alternativeName>
        <fullName evidence="12">Myosin phosphatase-targeting subunit 2</fullName>
    </alternativeName>
</protein>
<evidence type="ECO:0000256" key="14">
    <source>
        <dbReference type="SAM" id="MobiDB-lite"/>
    </source>
</evidence>
<feature type="region of interest" description="Disordered" evidence="14">
    <location>
        <begin position="617"/>
        <end position="637"/>
    </location>
</feature>
<feature type="compositionally biased region" description="Basic and acidic residues" evidence="14">
    <location>
        <begin position="801"/>
        <end position="816"/>
    </location>
</feature>
<dbReference type="InterPro" id="IPR051226">
    <property type="entry name" value="PP1_Regulatory_Subunit"/>
</dbReference>
<evidence type="ECO:0000256" key="1">
    <source>
        <dbReference type="ARBA" id="ARBA00004245"/>
    </source>
</evidence>
<dbReference type="Gene3D" id="6.10.140.390">
    <property type="match status" value="1"/>
</dbReference>
<evidence type="ECO:0000313" key="17">
    <source>
        <dbReference type="RefSeq" id="XP_033297795.1"/>
    </source>
</evidence>
<dbReference type="GO" id="GO:0004857">
    <property type="term" value="F:enzyme inhibitor activity"/>
    <property type="evidence" value="ECO:0007669"/>
    <property type="project" value="TreeGrafter"/>
</dbReference>
<feature type="compositionally biased region" description="Polar residues" evidence="14">
    <location>
        <begin position="621"/>
        <end position="632"/>
    </location>
</feature>
<feature type="compositionally biased region" description="Basic and acidic residues" evidence="14">
    <location>
        <begin position="743"/>
        <end position="756"/>
    </location>
</feature>
<evidence type="ECO:0000256" key="4">
    <source>
        <dbReference type="ARBA" id="ARBA00022553"/>
    </source>
</evidence>
<feature type="compositionally biased region" description="Basic and acidic residues" evidence="14">
    <location>
        <begin position="577"/>
        <end position="586"/>
    </location>
</feature>
<evidence type="ECO:0000313" key="16">
    <source>
        <dbReference type="Proteomes" id="UP000515164"/>
    </source>
</evidence>
<dbReference type="GO" id="GO:0007165">
    <property type="term" value="P:signal transduction"/>
    <property type="evidence" value="ECO:0007669"/>
    <property type="project" value="InterPro"/>
</dbReference>
<name>A0A6P8M584_9HYME</name>
<comment type="subcellular location">
    <subcellularLocation>
        <location evidence="1">Cytoplasm</location>
        <location evidence="1">Cytoskeleton</location>
    </subcellularLocation>
</comment>
<evidence type="ECO:0000256" key="11">
    <source>
        <dbReference type="ARBA" id="ARBA00072757"/>
    </source>
</evidence>
<evidence type="ECO:0000256" key="3">
    <source>
        <dbReference type="ARBA" id="ARBA00022490"/>
    </source>
</evidence>
<feature type="compositionally biased region" description="Basic and acidic residues" evidence="14">
    <location>
        <begin position="360"/>
        <end position="373"/>
    </location>
</feature>
<dbReference type="SMART" id="SM00248">
    <property type="entry name" value="ANK"/>
    <property type="match status" value="5"/>
</dbReference>
<dbReference type="Gene3D" id="6.10.250.1820">
    <property type="match status" value="1"/>
</dbReference>
<feature type="compositionally biased region" description="Low complexity" evidence="14">
    <location>
        <begin position="818"/>
        <end position="835"/>
    </location>
</feature>
<dbReference type="InterPro" id="IPR017401">
    <property type="entry name" value="MYPT1/MYPT2/Mbs85"/>
</dbReference>